<keyword evidence="8 9" id="KW-0472">Membrane</keyword>
<evidence type="ECO:0000313" key="10">
    <source>
        <dbReference type="EMBL" id="EFM81860.1"/>
    </source>
</evidence>
<name>A0A125W381_ENTFL</name>
<keyword evidence="2" id="KW-0813">Transport</keyword>
<evidence type="ECO:0000256" key="9">
    <source>
        <dbReference type="SAM" id="Phobius"/>
    </source>
</evidence>
<evidence type="ECO:0000256" key="5">
    <source>
        <dbReference type="ARBA" id="ARBA00022683"/>
    </source>
</evidence>
<keyword evidence="5" id="KW-0598">Phosphotransferase system</keyword>
<evidence type="ECO:0000256" key="4">
    <source>
        <dbReference type="ARBA" id="ARBA00022597"/>
    </source>
</evidence>
<dbReference type="RefSeq" id="WP_002396861.1">
    <property type="nucleotide sequence ID" value="NZ_GL454481.1"/>
</dbReference>
<protein>
    <submittedName>
        <fullName evidence="10">PTS system, mannose/fructose/sorbose family, IID component</fullName>
    </submittedName>
</protein>
<dbReference type="Pfam" id="PF03613">
    <property type="entry name" value="EIID-AGA"/>
    <property type="match status" value="1"/>
</dbReference>
<feature type="transmembrane region" description="Helical" evidence="9">
    <location>
        <begin position="234"/>
        <end position="252"/>
    </location>
</feature>
<dbReference type="PANTHER" id="PTHR32502">
    <property type="entry name" value="N-ACETYLGALACTOSAMINE PERMEASE II COMPONENT-RELATED"/>
    <property type="match status" value="1"/>
</dbReference>
<organism evidence="10 11">
    <name type="scientific">Enterococcus faecalis TX4248</name>
    <dbReference type="NCBI Taxonomy" id="749495"/>
    <lineage>
        <taxon>Bacteria</taxon>
        <taxon>Bacillati</taxon>
        <taxon>Bacillota</taxon>
        <taxon>Bacilli</taxon>
        <taxon>Lactobacillales</taxon>
        <taxon>Enterococcaceae</taxon>
        <taxon>Enterococcus</taxon>
    </lineage>
</organism>
<dbReference type="InterPro" id="IPR004704">
    <property type="entry name" value="PTS_IID_man"/>
</dbReference>
<evidence type="ECO:0000256" key="1">
    <source>
        <dbReference type="ARBA" id="ARBA00004651"/>
    </source>
</evidence>
<dbReference type="AlphaFoldDB" id="A0A125W381"/>
<feature type="transmembrane region" description="Helical" evidence="9">
    <location>
        <begin position="194"/>
        <end position="214"/>
    </location>
</feature>
<dbReference type="InterPro" id="IPR050303">
    <property type="entry name" value="GatZ_KbaZ_carbometab"/>
</dbReference>
<keyword evidence="4" id="KW-0762">Sugar transport</keyword>
<dbReference type="Proteomes" id="UP000004846">
    <property type="component" value="Unassembled WGS sequence"/>
</dbReference>
<feature type="transmembrane region" description="Helical" evidence="9">
    <location>
        <begin position="124"/>
        <end position="141"/>
    </location>
</feature>
<reference evidence="10 11" key="1">
    <citation type="submission" date="2010-07" db="EMBL/GenBank/DDBJ databases">
        <authorList>
            <person name="Sid Ahmed O."/>
        </authorList>
    </citation>
    <scope>NUCLEOTIDE SEQUENCE [LARGE SCALE GENOMIC DNA]</scope>
    <source>
        <strain evidence="10 11">TX4248</strain>
    </source>
</reference>
<keyword evidence="3" id="KW-1003">Cell membrane</keyword>
<dbReference type="PROSITE" id="PS51108">
    <property type="entry name" value="PTS_EIID"/>
    <property type="match status" value="1"/>
</dbReference>
<comment type="caution">
    <text evidence="10">The sequence shown here is derived from an EMBL/GenBank/DDBJ whole genome shotgun (WGS) entry which is preliminary data.</text>
</comment>
<evidence type="ECO:0000313" key="11">
    <source>
        <dbReference type="Proteomes" id="UP000004846"/>
    </source>
</evidence>
<keyword evidence="6 9" id="KW-0812">Transmembrane</keyword>
<evidence type="ECO:0000256" key="7">
    <source>
        <dbReference type="ARBA" id="ARBA00022989"/>
    </source>
</evidence>
<gene>
    <name evidence="10" type="ORF">HMPREF9498_02554</name>
</gene>
<comment type="subcellular location">
    <subcellularLocation>
        <location evidence="1">Cell membrane</location>
        <topology evidence="1">Multi-pass membrane protein</topology>
    </subcellularLocation>
</comment>
<dbReference type="EMBL" id="AEBR01000092">
    <property type="protein sequence ID" value="EFM81860.1"/>
    <property type="molecule type" value="Genomic_DNA"/>
</dbReference>
<evidence type="ECO:0000256" key="8">
    <source>
        <dbReference type="ARBA" id="ARBA00023136"/>
    </source>
</evidence>
<proteinExistence type="predicted"/>
<keyword evidence="7 9" id="KW-1133">Transmembrane helix</keyword>
<dbReference type="PANTHER" id="PTHR32502:SF5">
    <property type="entry name" value="N-ACETYLGALACTOSAMINE PERMEASE IID COMPONENT-RELATED"/>
    <property type="match status" value="1"/>
</dbReference>
<accession>A0A125W381</accession>
<feature type="transmembrane region" description="Helical" evidence="9">
    <location>
        <begin position="147"/>
        <end position="173"/>
    </location>
</feature>
<dbReference type="HOGENOM" id="CLU_060742_1_0_9"/>
<dbReference type="GO" id="GO:0005886">
    <property type="term" value="C:plasma membrane"/>
    <property type="evidence" value="ECO:0007669"/>
    <property type="project" value="UniProtKB-SubCell"/>
</dbReference>
<evidence type="ECO:0000256" key="6">
    <source>
        <dbReference type="ARBA" id="ARBA00022692"/>
    </source>
</evidence>
<evidence type="ECO:0000256" key="2">
    <source>
        <dbReference type="ARBA" id="ARBA00022448"/>
    </source>
</evidence>
<sequence>MEGLKKMASEETYNDTISEKVITKKELKKIMFRSYLLQSSFNYERMQAGGWTYSLIPGLKKIHRDKEDLALSLENHLQFMNTNPQLVTFMHGVIIAMEESKESPKSIQAIKTALMGPLGGIGDALFYLTVLPIAAAIGSQLSLEGNILGPIVFLLLFNIPYMAAKIGLINLGYKMGVKAISVLSESTKKLSRSATIVGISVVGALIPKSVQLTTTFVFRLKDTKLDLQTQLFDTIMPNLLPLVFTLFCFIMLKKGRTPIALIIFTVIFGLLGSLIGII</sequence>
<evidence type="ECO:0000256" key="3">
    <source>
        <dbReference type="ARBA" id="ARBA00022475"/>
    </source>
</evidence>
<feature type="transmembrane region" description="Helical" evidence="9">
    <location>
        <begin position="259"/>
        <end position="277"/>
    </location>
</feature>
<dbReference type="GO" id="GO:0009401">
    <property type="term" value="P:phosphoenolpyruvate-dependent sugar phosphotransferase system"/>
    <property type="evidence" value="ECO:0007669"/>
    <property type="project" value="UniProtKB-KW"/>
</dbReference>